<proteinExistence type="predicted"/>
<dbReference type="RefSeq" id="WP_389361772.1">
    <property type="nucleotide sequence ID" value="NZ_JBIACK010000007.1"/>
</dbReference>
<sequence length="151" mass="17301">MKTFKLISMQVFKGDDVTDIELSDGLIINKEDEHNTWLMEVYLTNSYFDFFQNALEKNIELTVQVVISKKENDPATFQTKVKSVKKINSHISILLEGTLKKAKSDYAELLLNELLKSGLVGEELLSEFKSKMISRPRLVFKDKEPEAPSNK</sequence>
<dbReference type="EMBL" id="JBIACK010000007">
    <property type="protein sequence ID" value="MFE8701803.1"/>
    <property type="molecule type" value="Genomic_DNA"/>
</dbReference>
<dbReference type="Proteomes" id="UP001601059">
    <property type="component" value="Unassembled WGS sequence"/>
</dbReference>
<dbReference type="Pfam" id="PF14183">
    <property type="entry name" value="YwpF"/>
    <property type="match status" value="1"/>
</dbReference>
<protein>
    <submittedName>
        <fullName evidence="1">YwpF-like family protein</fullName>
    </submittedName>
</protein>
<name>A0ABW6KC35_9BACI</name>
<gene>
    <name evidence="1" type="ORF">ACFYKX_14480</name>
</gene>
<dbReference type="InterPro" id="IPR025573">
    <property type="entry name" value="YwpF"/>
</dbReference>
<accession>A0ABW6KC35</accession>
<evidence type="ECO:0000313" key="2">
    <source>
        <dbReference type="Proteomes" id="UP001601059"/>
    </source>
</evidence>
<reference evidence="1 2" key="1">
    <citation type="submission" date="2024-08" db="EMBL/GenBank/DDBJ databases">
        <title>Two novel Cytobacillus novel species.</title>
        <authorList>
            <person name="Liu G."/>
        </authorList>
    </citation>
    <scope>NUCLEOTIDE SEQUENCE [LARGE SCALE GENOMIC DNA]</scope>
    <source>
        <strain evidence="1 2">FJAT-54145</strain>
    </source>
</reference>
<comment type="caution">
    <text evidence="1">The sequence shown here is derived from an EMBL/GenBank/DDBJ whole genome shotgun (WGS) entry which is preliminary data.</text>
</comment>
<organism evidence="1 2">
    <name type="scientific">Cytobacillus spartinae</name>
    <dbReference type="NCBI Taxonomy" id="3299023"/>
    <lineage>
        <taxon>Bacteria</taxon>
        <taxon>Bacillati</taxon>
        <taxon>Bacillota</taxon>
        <taxon>Bacilli</taxon>
        <taxon>Bacillales</taxon>
        <taxon>Bacillaceae</taxon>
        <taxon>Cytobacillus</taxon>
    </lineage>
</organism>
<evidence type="ECO:0000313" key="1">
    <source>
        <dbReference type="EMBL" id="MFE8701803.1"/>
    </source>
</evidence>
<keyword evidence="2" id="KW-1185">Reference proteome</keyword>